<dbReference type="PIRSF" id="PIRSF029038">
    <property type="entry name" value="Mtase_YbiN_prd"/>
    <property type="match status" value="1"/>
</dbReference>
<keyword evidence="7" id="KW-1185">Reference proteome</keyword>
<keyword evidence="3 6" id="KW-0489">Methyltransferase</keyword>
<gene>
    <name evidence="6" type="primary">rlmF</name>
    <name evidence="6" type="ORF">BGE01nite_11400</name>
</gene>
<dbReference type="PANTHER" id="PTHR13393:SF0">
    <property type="entry name" value="RNA N6-ADENOSINE-METHYLTRANSFERASE METTL16"/>
    <property type="match status" value="1"/>
</dbReference>
<sequence length="293" mass="32378">MSASTKEGMHPRNRFRERYDFARLIATSPALGAFVKVNAHGNESVDYADPKAVKALNQALLKDAYGLEEWDIPPGYLCPPIPGRSDHVHYLADLISVKRGPSVRVLDIGTGANCIYPLIGASEYGWSFVGAEIDPVAHRWAQKMVTSNASVAGLIECRLQASARQCFRGVIRPGERFDLTMCNPPFHGSAAEAAEGTERKLRNLRVKKPALNFGGRANELWCEGGELAFVRRMIQESEVYAKQCGWFTTLVSKSAHLPKFEQALRQVGASEVKIIDMTQGQKKSRVLAWTFVA</sequence>
<accession>A0A512M544</accession>
<dbReference type="EMBL" id="BKAG01000005">
    <property type="protein sequence ID" value="GEP41849.1"/>
    <property type="molecule type" value="Genomic_DNA"/>
</dbReference>
<dbReference type="OrthoDB" id="1115728at2"/>
<dbReference type="InterPro" id="IPR016909">
    <property type="entry name" value="rRNA_lsu_MeTfrase_F"/>
</dbReference>
<name>A0A512M544_9BACT</name>
<dbReference type="AlphaFoldDB" id="A0A512M544"/>
<evidence type="ECO:0000256" key="1">
    <source>
        <dbReference type="ARBA" id="ARBA00022490"/>
    </source>
</evidence>
<dbReference type="SUPFAM" id="SSF53335">
    <property type="entry name" value="S-adenosyl-L-methionine-dependent methyltransferases"/>
    <property type="match status" value="1"/>
</dbReference>
<organism evidence="6 7">
    <name type="scientific">Brevifollis gellanilyticus</name>
    <dbReference type="NCBI Taxonomy" id="748831"/>
    <lineage>
        <taxon>Bacteria</taxon>
        <taxon>Pseudomonadati</taxon>
        <taxon>Verrucomicrobiota</taxon>
        <taxon>Verrucomicrobiia</taxon>
        <taxon>Verrucomicrobiales</taxon>
        <taxon>Verrucomicrobiaceae</taxon>
    </lineage>
</organism>
<keyword evidence="5" id="KW-0949">S-adenosyl-L-methionine</keyword>
<dbReference type="CDD" id="cd02440">
    <property type="entry name" value="AdoMet_MTases"/>
    <property type="match status" value="1"/>
</dbReference>
<evidence type="ECO:0000256" key="5">
    <source>
        <dbReference type="ARBA" id="ARBA00022691"/>
    </source>
</evidence>
<keyword evidence="1" id="KW-0963">Cytoplasm</keyword>
<dbReference type="GO" id="GO:0070475">
    <property type="term" value="P:rRNA base methylation"/>
    <property type="evidence" value="ECO:0007669"/>
    <property type="project" value="TreeGrafter"/>
</dbReference>
<evidence type="ECO:0000256" key="4">
    <source>
        <dbReference type="ARBA" id="ARBA00022679"/>
    </source>
</evidence>
<keyword evidence="2" id="KW-0698">rRNA processing</keyword>
<evidence type="ECO:0000256" key="3">
    <source>
        <dbReference type="ARBA" id="ARBA00022603"/>
    </source>
</evidence>
<evidence type="ECO:0000313" key="7">
    <source>
        <dbReference type="Proteomes" id="UP000321577"/>
    </source>
</evidence>
<dbReference type="PANTHER" id="PTHR13393">
    <property type="entry name" value="SAM-DEPENDENT METHYLTRANSFERASE"/>
    <property type="match status" value="1"/>
</dbReference>
<dbReference type="HAMAP" id="MF_01848">
    <property type="entry name" value="23SrRNA_methyltr_F"/>
    <property type="match status" value="1"/>
</dbReference>
<reference evidence="6 7" key="1">
    <citation type="submission" date="2019-07" db="EMBL/GenBank/DDBJ databases">
        <title>Whole genome shotgun sequence of Brevifollis gellanilyticus NBRC 108608.</title>
        <authorList>
            <person name="Hosoyama A."/>
            <person name="Uohara A."/>
            <person name="Ohji S."/>
            <person name="Ichikawa N."/>
        </authorList>
    </citation>
    <scope>NUCLEOTIDE SEQUENCE [LARGE SCALE GENOMIC DNA]</scope>
    <source>
        <strain evidence="6 7">NBRC 108608</strain>
    </source>
</reference>
<dbReference type="Proteomes" id="UP000321577">
    <property type="component" value="Unassembled WGS sequence"/>
</dbReference>
<dbReference type="GO" id="GO:0052907">
    <property type="term" value="F:23S rRNA (adenine(1618)-N(6))-methyltransferase activity"/>
    <property type="evidence" value="ECO:0007669"/>
    <property type="project" value="TreeGrafter"/>
</dbReference>
<dbReference type="InterPro" id="IPR029063">
    <property type="entry name" value="SAM-dependent_MTases_sf"/>
</dbReference>
<comment type="caution">
    <text evidence="6">The sequence shown here is derived from an EMBL/GenBank/DDBJ whole genome shotgun (WGS) entry which is preliminary data.</text>
</comment>
<dbReference type="InterPro" id="IPR010286">
    <property type="entry name" value="METTL16/RlmF"/>
</dbReference>
<protein>
    <submittedName>
        <fullName evidence="6">Ribosomal RNA large subunit methyltransferase F</fullName>
    </submittedName>
</protein>
<evidence type="ECO:0000313" key="6">
    <source>
        <dbReference type="EMBL" id="GEP41849.1"/>
    </source>
</evidence>
<dbReference type="Gene3D" id="3.40.50.150">
    <property type="entry name" value="Vaccinia Virus protein VP39"/>
    <property type="match status" value="1"/>
</dbReference>
<dbReference type="NCBIfam" id="NF008725">
    <property type="entry name" value="PRK11727.1"/>
    <property type="match status" value="1"/>
</dbReference>
<evidence type="ECO:0000256" key="2">
    <source>
        <dbReference type="ARBA" id="ARBA00022552"/>
    </source>
</evidence>
<dbReference type="RefSeq" id="WP_146849322.1">
    <property type="nucleotide sequence ID" value="NZ_BKAG01000005.1"/>
</dbReference>
<proteinExistence type="inferred from homology"/>
<keyword evidence="4 6" id="KW-0808">Transferase</keyword>
<dbReference type="GO" id="GO:0005737">
    <property type="term" value="C:cytoplasm"/>
    <property type="evidence" value="ECO:0007669"/>
    <property type="project" value="InterPro"/>
</dbReference>
<dbReference type="Pfam" id="PF05971">
    <property type="entry name" value="Methyltransf_10"/>
    <property type="match status" value="1"/>
</dbReference>